<evidence type="ECO:0000256" key="1">
    <source>
        <dbReference type="ARBA" id="ARBA00022475"/>
    </source>
</evidence>
<keyword evidence="4 6" id="KW-1133">Transmembrane helix</keyword>
<evidence type="ECO:0000256" key="3">
    <source>
        <dbReference type="ARBA" id="ARBA00022692"/>
    </source>
</evidence>
<dbReference type="Gene3D" id="2.60.450.10">
    <property type="entry name" value="Lipopolysaccharide (LPS) transport protein A like domain"/>
    <property type="match status" value="1"/>
</dbReference>
<comment type="subunit">
    <text evidence="6">Component of the lipopolysaccharide transport and assembly complex. Interacts with LptA and the LptBFG transporter complex.</text>
</comment>
<dbReference type="InterPro" id="IPR052363">
    <property type="entry name" value="LPS_export_LptC"/>
</dbReference>
<evidence type="ECO:0000313" key="8">
    <source>
        <dbReference type="Proteomes" id="UP000663555"/>
    </source>
</evidence>
<keyword evidence="8" id="KW-1185">Reference proteome</keyword>
<keyword evidence="3 6" id="KW-0812">Transmembrane</keyword>
<gene>
    <name evidence="6 7" type="primary">lptC</name>
    <name evidence="7" type="ORF">LPB19_15320</name>
</gene>
<sequence length="194" mass="21638">MLTLENRPWLRSLALIATVGATLFLLWRSDERPPSADDRAELRGNREPDGFVVNGSYTSYNEAGELEIQFTSPRIEQFEEGNLATVEAPKANIFSEQAGSPWQIEAEDGSLLQNEGILYLTGNVRVFQQLGERETVLTTESLTLDNDLGIVYTEAPVTIADKIGVTRSKGMKAWIDERIVELKSQVEGRYETGK</sequence>
<dbReference type="InterPro" id="IPR026265">
    <property type="entry name" value="LptC"/>
</dbReference>
<dbReference type="InterPro" id="IPR010664">
    <property type="entry name" value="LipoPS_assembly_LptC-rel"/>
</dbReference>
<comment type="function">
    <text evidence="6">Involved in the assembly of lipopolysaccharide (LPS). Required for the translocation of LPS from the inner membrane to the outer membrane. Facilitates the transfer of LPS from the inner membrane to the periplasmic protein LptA. Could be a docking site for LptA.</text>
</comment>
<dbReference type="Proteomes" id="UP000663555">
    <property type="component" value="Chromosome"/>
</dbReference>
<keyword evidence="5 6" id="KW-0472">Membrane</keyword>
<evidence type="ECO:0000256" key="6">
    <source>
        <dbReference type="HAMAP-Rule" id="MF_01915"/>
    </source>
</evidence>
<keyword evidence="1 6" id="KW-1003">Cell membrane</keyword>
<evidence type="ECO:0000256" key="2">
    <source>
        <dbReference type="ARBA" id="ARBA00022519"/>
    </source>
</evidence>
<organism evidence="7 8">
    <name type="scientific">Marinobacter salinisoli</name>
    <dbReference type="NCBI Taxonomy" id="2769486"/>
    <lineage>
        <taxon>Bacteria</taxon>
        <taxon>Pseudomonadati</taxon>
        <taxon>Pseudomonadota</taxon>
        <taxon>Gammaproteobacteria</taxon>
        <taxon>Pseudomonadales</taxon>
        <taxon>Marinobacteraceae</taxon>
        <taxon>Marinobacter</taxon>
    </lineage>
</organism>
<evidence type="ECO:0000313" key="7">
    <source>
        <dbReference type="EMBL" id="QSP96590.1"/>
    </source>
</evidence>
<accession>A0ABX7MYS6</accession>
<evidence type="ECO:0000256" key="5">
    <source>
        <dbReference type="ARBA" id="ARBA00023136"/>
    </source>
</evidence>
<keyword evidence="2 6" id="KW-0997">Cell inner membrane</keyword>
<name>A0ABX7MYS6_9GAMM</name>
<dbReference type="NCBIfam" id="TIGR04409">
    <property type="entry name" value="LptC_YrbK"/>
    <property type="match status" value="1"/>
</dbReference>
<dbReference type="EMBL" id="CP071247">
    <property type="protein sequence ID" value="QSP96590.1"/>
    <property type="molecule type" value="Genomic_DNA"/>
</dbReference>
<proteinExistence type="inferred from homology"/>
<dbReference type="PANTHER" id="PTHR37481">
    <property type="entry name" value="LIPOPOLYSACCHARIDE EXPORT SYSTEM PROTEIN LPTC"/>
    <property type="match status" value="1"/>
</dbReference>
<evidence type="ECO:0000256" key="4">
    <source>
        <dbReference type="ARBA" id="ARBA00022989"/>
    </source>
</evidence>
<dbReference type="HAMAP" id="MF_01915">
    <property type="entry name" value="LPS_assembly_LptC"/>
    <property type="match status" value="1"/>
</dbReference>
<reference evidence="7 8" key="1">
    <citation type="submission" date="2021-03" db="EMBL/GenBank/DDBJ databases">
        <title>Genome sequencing of Marinobacter sp. LPB0319.</title>
        <authorList>
            <person name="Kim J."/>
        </authorList>
    </citation>
    <scope>NUCLEOTIDE SEQUENCE [LARGE SCALE GENOMIC DNA]</scope>
    <source>
        <strain evidence="7 8">LPB0319</strain>
    </source>
</reference>
<dbReference type="Pfam" id="PF06835">
    <property type="entry name" value="LptC"/>
    <property type="match status" value="1"/>
</dbReference>
<protein>
    <recommendedName>
        <fullName evidence="6">Lipopolysaccharide export system protein LptC</fullName>
    </recommendedName>
</protein>
<comment type="similarity">
    <text evidence="6">Belongs to the LptC family.</text>
</comment>
<dbReference type="PANTHER" id="PTHR37481:SF1">
    <property type="entry name" value="LIPOPOLYSACCHARIDE EXPORT SYSTEM PROTEIN LPTC"/>
    <property type="match status" value="1"/>
</dbReference>
<comment type="subcellular location">
    <subcellularLocation>
        <location evidence="6">Cell inner membrane</location>
        <topology evidence="6">Single-pass membrane protein</topology>
    </subcellularLocation>
</comment>